<dbReference type="Pfam" id="PF09140">
    <property type="entry name" value="MipZ"/>
    <property type="match status" value="1"/>
</dbReference>
<dbReference type="RefSeq" id="WP_268076565.1">
    <property type="nucleotide sequence ID" value="NZ_CP109966.1"/>
</dbReference>
<dbReference type="PANTHER" id="PTHR13696:SF96">
    <property type="entry name" value="COBQ_COBB_MIND_PARA NUCLEOTIDE BINDING DOMAIN-CONTAINING PROTEIN"/>
    <property type="match status" value="1"/>
</dbReference>
<geneLocation type="plasmid" evidence="1 2">
    <name>pCadTS8_1</name>
</geneLocation>
<organism evidence="1 2">
    <name type="scientific">Catenovulum adriaticum</name>
    <dbReference type="NCBI Taxonomy" id="2984846"/>
    <lineage>
        <taxon>Bacteria</taxon>
        <taxon>Pseudomonadati</taxon>
        <taxon>Pseudomonadota</taxon>
        <taxon>Gammaproteobacteria</taxon>
        <taxon>Alteromonadales</taxon>
        <taxon>Alteromonadaceae</taxon>
        <taxon>Catenovulum</taxon>
    </lineage>
</organism>
<dbReference type="InterPro" id="IPR027417">
    <property type="entry name" value="P-loop_NTPase"/>
</dbReference>
<dbReference type="SUPFAM" id="SSF52540">
    <property type="entry name" value="P-loop containing nucleoside triphosphate hydrolases"/>
    <property type="match status" value="1"/>
</dbReference>
<evidence type="ECO:0000313" key="1">
    <source>
        <dbReference type="EMBL" id="WAJ71843.1"/>
    </source>
</evidence>
<accession>A0ABY7ARG2</accession>
<keyword evidence="1" id="KW-0614">Plasmid</keyword>
<dbReference type="InterPro" id="IPR015223">
    <property type="entry name" value="MipZ"/>
</dbReference>
<gene>
    <name evidence="1" type="ORF">OLW01_16035</name>
</gene>
<protein>
    <submittedName>
        <fullName evidence="1">ParA family protein</fullName>
    </submittedName>
</protein>
<dbReference type="PANTHER" id="PTHR13696">
    <property type="entry name" value="P-LOOP CONTAINING NUCLEOSIDE TRIPHOSPHATE HYDROLASE"/>
    <property type="match status" value="1"/>
</dbReference>
<evidence type="ECO:0000313" key="2">
    <source>
        <dbReference type="Proteomes" id="UP001163726"/>
    </source>
</evidence>
<dbReference type="InterPro" id="IPR050678">
    <property type="entry name" value="DNA_Partitioning_ATPase"/>
</dbReference>
<dbReference type="EMBL" id="CP109966">
    <property type="protein sequence ID" value="WAJ71843.1"/>
    <property type="molecule type" value="Genomic_DNA"/>
</dbReference>
<sequence>MVITFGNKKGGVWKSTTLLNTACVAAQKGFRVCVVDADTNETSNTYLRRRNETNAERAQKGLEEYPFIKSELKRPDDAVGKDLQALDENYDYVFVDTGGYENRAFTSAIQVSDIIYMPFQPCQVDMDQLVPTLKVIIDTENMVSELVPDYSLDPRLLVVGADHNSKDLVMDAKAVARQLESHASLSSATITVVKKMKRIQDEGLMLADIKHPKRSMYEILFDEIQGNRKLTHKRVRN</sequence>
<proteinExistence type="predicted"/>
<name>A0ABY7ARG2_9ALTE</name>
<dbReference type="CDD" id="cd02042">
    <property type="entry name" value="ParAB_family"/>
    <property type="match status" value="1"/>
</dbReference>
<dbReference type="Gene3D" id="3.40.50.300">
    <property type="entry name" value="P-loop containing nucleotide triphosphate hydrolases"/>
    <property type="match status" value="1"/>
</dbReference>
<dbReference type="Proteomes" id="UP001163726">
    <property type="component" value="Plasmid pCadTS8_1"/>
</dbReference>
<keyword evidence="2" id="KW-1185">Reference proteome</keyword>
<reference evidence="1" key="1">
    <citation type="submission" date="2022-10" db="EMBL/GenBank/DDBJ databases">
        <title>Catenovulum adriacola sp. nov. isolated in the Harbour of Susak.</title>
        <authorList>
            <person name="Schoch T."/>
            <person name="Reich S.J."/>
            <person name="Stoeferle S."/>
            <person name="Flaiz M."/>
            <person name="Kazda M."/>
            <person name="Riedel C.U."/>
            <person name="Duerre P."/>
        </authorList>
    </citation>
    <scope>NUCLEOTIDE SEQUENCE</scope>
    <source>
        <strain evidence="1">TS8</strain>
        <plasmid evidence="1">pCadTS8_1</plasmid>
    </source>
</reference>